<evidence type="ECO:0000313" key="2">
    <source>
        <dbReference type="Proteomes" id="UP001209540"/>
    </source>
</evidence>
<dbReference type="EMBL" id="JAIXMP010000022">
    <property type="protein sequence ID" value="KAI9255660.1"/>
    <property type="molecule type" value="Genomic_DNA"/>
</dbReference>
<dbReference type="AlphaFoldDB" id="A0AAD5PD62"/>
<gene>
    <name evidence="1" type="ORF">BDA99DRAFT_573927</name>
</gene>
<sequence length="336" mass="39918">MKLYNKKWAPRFLHERRLLVLINMEMKIIRLASWHLKYDNNISILQMFLKALVLHHHKRPQEEEEQQQQHSPSRRRIDFQENDDTFIEGLSISLENTADRRKKSNEQRKYWHKKLKISKGDKHERYIDSYYHVIKIHRYHPTILDNPTLLEWVQRWIYVSWISLATLHLVMASGNLQKGFLRTNITDKQNAVLSTKAHLNHLLTCKDISLECAKDIKYPFVLISGFEIKLFLLHLAALGFYILESVGHGFFPTTIKEVKDGSFEKVICLLDCFKDMCLEIKAFQKEKTDTHQANQRKPMDDFTNNTNRRRKYKSISPSIITHFILFGPSLPNDWLF</sequence>
<comment type="caution">
    <text evidence="1">The sequence shown here is derived from an EMBL/GenBank/DDBJ whole genome shotgun (WGS) entry which is preliminary data.</text>
</comment>
<dbReference type="Proteomes" id="UP001209540">
    <property type="component" value="Unassembled WGS sequence"/>
</dbReference>
<organism evidence="1 2">
    <name type="scientific">Phascolomyces articulosus</name>
    <dbReference type="NCBI Taxonomy" id="60185"/>
    <lineage>
        <taxon>Eukaryota</taxon>
        <taxon>Fungi</taxon>
        <taxon>Fungi incertae sedis</taxon>
        <taxon>Mucoromycota</taxon>
        <taxon>Mucoromycotina</taxon>
        <taxon>Mucoromycetes</taxon>
        <taxon>Mucorales</taxon>
        <taxon>Lichtheimiaceae</taxon>
        <taxon>Phascolomyces</taxon>
    </lineage>
</organism>
<accession>A0AAD5PD62</accession>
<reference evidence="1" key="1">
    <citation type="journal article" date="2022" name="IScience">
        <title>Evolution of zygomycete secretomes and the origins of terrestrial fungal ecologies.</title>
        <authorList>
            <person name="Chang Y."/>
            <person name="Wang Y."/>
            <person name="Mondo S."/>
            <person name="Ahrendt S."/>
            <person name="Andreopoulos W."/>
            <person name="Barry K."/>
            <person name="Beard J."/>
            <person name="Benny G.L."/>
            <person name="Blankenship S."/>
            <person name="Bonito G."/>
            <person name="Cuomo C."/>
            <person name="Desiro A."/>
            <person name="Gervers K.A."/>
            <person name="Hundley H."/>
            <person name="Kuo A."/>
            <person name="LaButti K."/>
            <person name="Lang B.F."/>
            <person name="Lipzen A."/>
            <person name="O'Donnell K."/>
            <person name="Pangilinan J."/>
            <person name="Reynolds N."/>
            <person name="Sandor L."/>
            <person name="Smith M.E."/>
            <person name="Tsang A."/>
            <person name="Grigoriev I.V."/>
            <person name="Stajich J.E."/>
            <person name="Spatafora J.W."/>
        </authorList>
    </citation>
    <scope>NUCLEOTIDE SEQUENCE</scope>
    <source>
        <strain evidence="1">RSA 2281</strain>
    </source>
</reference>
<name>A0AAD5PD62_9FUNG</name>
<protein>
    <submittedName>
        <fullName evidence="1">Uncharacterized protein</fullName>
    </submittedName>
</protein>
<keyword evidence="2" id="KW-1185">Reference proteome</keyword>
<reference evidence="1" key="2">
    <citation type="submission" date="2023-02" db="EMBL/GenBank/DDBJ databases">
        <authorList>
            <consortium name="DOE Joint Genome Institute"/>
            <person name="Mondo S.J."/>
            <person name="Chang Y."/>
            <person name="Wang Y."/>
            <person name="Ahrendt S."/>
            <person name="Andreopoulos W."/>
            <person name="Barry K."/>
            <person name="Beard J."/>
            <person name="Benny G.L."/>
            <person name="Blankenship S."/>
            <person name="Bonito G."/>
            <person name="Cuomo C."/>
            <person name="Desiro A."/>
            <person name="Gervers K.A."/>
            <person name="Hundley H."/>
            <person name="Kuo A."/>
            <person name="LaButti K."/>
            <person name="Lang B.F."/>
            <person name="Lipzen A."/>
            <person name="O'Donnell K."/>
            <person name="Pangilinan J."/>
            <person name="Reynolds N."/>
            <person name="Sandor L."/>
            <person name="Smith M.W."/>
            <person name="Tsang A."/>
            <person name="Grigoriev I.V."/>
            <person name="Stajich J.E."/>
            <person name="Spatafora J.W."/>
        </authorList>
    </citation>
    <scope>NUCLEOTIDE SEQUENCE</scope>
    <source>
        <strain evidence="1">RSA 2281</strain>
    </source>
</reference>
<proteinExistence type="predicted"/>
<evidence type="ECO:0000313" key="1">
    <source>
        <dbReference type="EMBL" id="KAI9255660.1"/>
    </source>
</evidence>